<organism evidence="2 3">
    <name type="scientific">Capnocytophaga canimorsus</name>
    <dbReference type="NCBI Taxonomy" id="28188"/>
    <lineage>
        <taxon>Bacteria</taxon>
        <taxon>Pseudomonadati</taxon>
        <taxon>Bacteroidota</taxon>
        <taxon>Flavobacteriia</taxon>
        <taxon>Flavobacteriales</taxon>
        <taxon>Flavobacteriaceae</taxon>
        <taxon>Capnocytophaga</taxon>
    </lineage>
</organism>
<dbReference type="EMBL" id="CDOK01000128">
    <property type="protein sequence ID" value="CEN50318.1"/>
    <property type="molecule type" value="Genomic_DNA"/>
</dbReference>
<evidence type="ECO:0000313" key="4">
    <source>
        <dbReference type="Proteomes" id="UP000044026"/>
    </source>
</evidence>
<name>A0A0B7IK12_9FLAO</name>
<protein>
    <submittedName>
        <fullName evidence="2">Uncharacterized protein</fullName>
    </submittedName>
</protein>
<accession>A0A0B7IK12</accession>
<dbReference type="Proteomes" id="UP000039370">
    <property type="component" value="Unassembled WGS sequence"/>
</dbReference>
<gene>
    <name evidence="2" type="ORF">CCAN11_2130003</name>
    <name evidence="1" type="ORF">CCAN12_550019</name>
</gene>
<dbReference type="Proteomes" id="UP000044026">
    <property type="component" value="Unassembled WGS sequence"/>
</dbReference>
<proteinExistence type="predicted"/>
<sequence>MYFLSVLILFSQSMYEIRKTLNTKIRYKKLKTRRLTLLYFIKKV</sequence>
<evidence type="ECO:0000313" key="2">
    <source>
        <dbReference type="EMBL" id="CEN50318.1"/>
    </source>
</evidence>
<dbReference type="EMBL" id="CDOE01000051">
    <property type="protein sequence ID" value="CEN34699.1"/>
    <property type="molecule type" value="Genomic_DNA"/>
</dbReference>
<evidence type="ECO:0000313" key="3">
    <source>
        <dbReference type="Proteomes" id="UP000039370"/>
    </source>
</evidence>
<dbReference type="AlphaFoldDB" id="A0A0B7IK12"/>
<evidence type="ECO:0000313" key="1">
    <source>
        <dbReference type="EMBL" id="CEN34699.1"/>
    </source>
</evidence>
<reference evidence="3 4" key="1">
    <citation type="submission" date="2015-01" db="EMBL/GenBank/DDBJ databases">
        <authorList>
            <person name="MANFREDI Pablo"/>
        </authorList>
    </citation>
    <scope>NUCLEOTIDE SEQUENCE [LARGE SCALE GENOMIC DNA]</scope>
    <source>
        <strain evidence="2 3">Cc11</strain>
        <strain evidence="1 4">Cc12</strain>
    </source>
</reference>